<sequence length="22" mass="2599">GRASLIEEIIKLWTLKELNKED</sequence>
<dbReference type="AlphaFoldDB" id="A0A0F9FS99"/>
<feature type="non-terminal residue" evidence="1">
    <location>
        <position position="1"/>
    </location>
</feature>
<protein>
    <submittedName>
        <fullName evidence="1">Uncharacterized protein</fullName>
    </submittedName>
</protein>
<name>A0A0F9FS99_9ZZZZ</name>
<organism evidence="1">
    <name type="scientific">marine sediment metagenome</name>
    <dbReference type="NCBI Taxonomy" id="412755"/>
    <lineage>
        <taxon>unclassified sequences</taxon>
        <taxon>metagenomes</taxon>
        <taxon>ecological metagenomes</taxon>
    </lineage>
</organism>
<accession>A0A0F9FS99</accession>
<reference evidence="1" key="1">
    <citation type="journal article" date="2015" name="Nature">
        <title>Complex archaea that bridge the gap between prokaryotes and eukaryotes.</title>
        <authorList>
            <person name="Spang A."/>
            <person name="Saw J.H."/>
            <person name="Jorgensen S.L."/>
            <person name="Zaremba-Niedzwiedzka K."/>
            <person name="Martijn J."/>
            <person name="Lind A.E."/>
            <person name="van Eijk R."/>
            <person name="Schleper C."/>
            <person name="Guy L."/>
            <person name="Ettema T.J."/>
        </authorList>
    </citation>
    <scope>NUCLEOTIDE SEQUENCE</scope>
</reference>
<proteinExistence type="predicted"/>
<evidence type="ECO:0000313" key="1">
    <source>
        <dbReference type="EMBL" id="KKL89389.1"/>
    </source>
</evidence>
<dbReference type="EMBL" id="LAZR01020298">
    <property type="protein sequence ID" value="KKL89389.1"/>
    <property type="molecule type" value="Genomic_DNA"/>
</dbReference>
<gene>
    <name evidence="1" type="ORF">LCGC14_1915130</name>
</gene>
<comment type="caution">
    <text evidence="1">The sequence shown here is derived from an EMBL/GenBank/DDBJ whole genome shotgun (WGS) entry which is preliminary data.</text>
</comment>